<reference evidence="1" key="1">
    <citation type="submission" date="2023-03" db="EMBL/GenBank/DDBJ databases">
        <title>Massive genome expansion in bonnet fungi (Mycena s.s.) driven by repeated elements and novel gene families across ecological guilds.</title>
        <authorList>
            <consortium name="Lawrence Berkeley National Laboratory"/>
            <person name="Harder C.B."/>
            <person name="Miyauchi S."/>
            <person name="Viragh M."/>
            <person name="Kuo A."/>
            <person name="Thoen E."/>
            <person name="Andreopoulos B."/>
            <person name="Lu D."/>
            <person name="Skrede I."/>
            <person name="Drula E."/>
            <person name="Henrissat B."/>
            <person name="Morin E."/>
            <person name="Kohler A."/>
            <person name="Barry K."/>
            <person name="LaButti K."/>
            <person name="Morin E."/>
            <person name="Salamov A."/>
            <person name="Lipzen A."/>
            <person name="Mereny Z."/>
            <person name="Hegedus B."/>
            <person name="Baldrian P."/>
            <person name="Stursova M."/>
            <person name="Weitz H."/>
            <person name="Taylor A."/>
            <person name="Grigoriev I.V."/>
            <person name="Nagy L.G."/>
            <person name="Martin F."/>
            <person name="Kauserud H."/>
        </authorList>
    </citation>
    <scope>NUCLEOTIDE SEQUENCE</scope>
    <source>
        <strain evidence="1">CBHHK188m</strain>
    </source>
</reference>
<name>A0AAD7IIE7_9AGAR</name>
<accession>A0AAD7IIE7</accession>
<evidence type="ECO:0000313" key="2">
    <source>
        <dbReference type="Proteomes" id="UP001215280"/>
    </source>
</evidence>
<feature type="non-terminal residue" evidence="1">
    <location>
        <position position="53"/>
    </location>
</feature>
<protein>
    <submittedName>
        <fullName evidence="1">Uncharacterized protein</fullName>
    </submittedName>
</protein>
<organism evidence="1 2">
    <name type="scientific">Mycena maculata</name>
    <dbReference type="NCBI Taxonomy" id="230809"/>
    <lineage>
        <taxon>Eukaryota</taxon>
        <taxon>Fungi</taxon>
        <taxon>Dikarya</taxon>
        <taxon>Basidiomycota</taxon>
        <taxon>Agaricomycotina</taxon>
        <taxon>Agaricomycetes</taxon>
        <taxon>Agaricomycetidae</taxon>
        <taxon>Agaricales</taxon>
        <taxon>Marasmiineae</taxon>
        <taxon>Mycenaceae</taxon>
        <taxon>Mycena</taxon>
    </lineage>
</organism>
<dbReference type="Proteomes" id="UP001215280">
    <property type="component" value="Unassembled WGS sequence"/>
</dbReference>
<evidence type="ECO:0000313" key="1">
    <source>
        <dbReference type="EMBL" id="KAJ7743001.1"/>
    </source>
</evidence>
<proteinExistence type="predicted"/>
<sequence length="53" mass="6011">YYVVALQEPYTGVGNMTRANSHWRVVYLTLHSEPGKRMRAVTLVNTSLSTGVW</sequence>
<dbReference type="EMBL" id="JARJLG010000114">
    <property type="protein sequence ID" value="KAJ7743001.1"/>
    <property type="molecule type" value="Genomic_DNA"/>
</dbReference>
<dbReference type="AlphaFoldDB" id="A0AAD7IIE7"/>
<comment type="caution">
    <text evidence="1">The sequence shown here is derived from an EMBL/GenBank/DDBJ whole genome shotgun (WGS) entry which is preliminary data.</text>
</comment>
<feature type="non-terminal residue" evidence="1">
    <location>
        <position position="1"/>
    </location>
</feature>
<gene>
    <name evidence="1" type="ORF">DFH07DRAFT_679947</name>
</gene>
<keyword evidence="2" id="KW-1185">Reference proteome</keyword>